<evidence type="ECO:0000259" key="1">
    <source>
        <dbReference type="Pfam" id="PF12697"/>
    </source>
</evidence>
<dbReference type="Pfam" id="PF12697">
    <property type="entry name" value="Abhydrolase_6"/>
    <property type="match status" value="1"/>
</dbReference>
<dbReference type="AlphaFoldDB" id="A0A437MFP8"/>
<feature type="domain" description="AB hydrolase-1" evidence="1">
    <location>
        <begin position="69"/>
        <end position="318"/>
    </location>
</feature>
<dbReference type="SUPFAM" id="SSF53474">
    <property type="entry name" value="alpha/beta-Hydrolases"/>
    <property type="match status" value="1"/>
</dbReference>
<accession>A0A437MFP8</accession>
<dbReference type="OrthoDB" id="9799612at2"/>
<reference evidence="2 3" key="1">
    <citation type="submission" date="2019-01" db="EMBL/GenBank/DDBJ databases">
        <authorList>
            <person name="Chen W.-M."/>
        </authorList>
    </citation>
    <scope>NUCLEOTIDE SEQUENCE [LARGE SCALE GENOMIC DNA]</scope>
    <source>
        <strain evidence="2 3">YBJ-36</strain>
    </source>
</reference>
<dbReference type="InterPro" id="IPR000639">
    <property type="entry name" value="Epox_hydrolase-like"/>
</dbReference>
<dbReference type="GO" id="GO:0016020">
    <property type="term" value="C:membrane"/>
    <property type="evidence" value="ECO:0007669"/>
    <property type="project" value="TreeGrafter"/>
</dbReference>
<dbReference type="InterPro" id="IPR050266">
    <property type="entry name" value="AB_hydrolase_sf"/>
</dbReference>
<keyword evidence="2" id="KW-0378">Hydrolase</keyword>
<dbReference type="PANTHER" id="PTHR43798">
    <property type="entry name" value="MONOACYLGLYCEROL LIPASE"/>
    <property type="match status" value="1"/>
</dbReference>
<dbReference type="PRINTS" id="PR00412">
    <property type="entry name" value="EPOXHYDRLASE"/>
</dbReference>
<name>A0A437MFP8_9SPHI</name>
<dbReference type="GO" id="GO:0016787">
    <property type="term" value="F:hydrolase activity"/>
    <property type="evidence" value="ECO:0007669"/>
    <property type="project" value="UniProtKB-KW"/>
</dbReference>
<evidence type="ECO:0000313" key="3">
    <source>
        <dbReference type="Proteomes" id="UP000282759"/>
    </source>
</evidence>
<dbReference type="InterPro" id="IPR000073">
    <property type="entry name" value="AB_hydrolase_1"/>
</dbReference>
<dbReference type="RefSeq" id="WP_127708589.1">
    <property type="nucleotide sequence ID" value="NZ_SACK01000017.1"/>
</dbReference>
<sequence>MVKPSWTLGCIAAGLFAALGRYPVSWLLSKRSSYAAPKILRSADRYYIKCPSDNTMHVELEGSENTQPLVLLHGLNSSSRQWYYQRLFLRKHFRLVIIDLPGHGWSPQPADLSIPVLAADLAAVLTHFQIFNPIIYGHSMGAMVAMQYCADAHTPLVKSVILQHASYTNPFQTTPFSPWTQLLQKPVLIPFFGFVKRHPLIFKIIGRLNYLNGLSILFYRFLFFAGRQTADQLRFMCRIAALNPPEVTADGLLRCMEFDVTASLKTITVPALVMGAAYDRIIKPDACKHISRQVGHGHFTMINGGHQSIMEVPDEVNKALIEFLIG</sequence>
<proteinExistence type="predicted"/>
<gene>
    <name evidence="2" type="ORF">EOD41_20275</name>
</gene>
<dbReference type="InterPro" id="IPR029058">
    <property type="entry name" value="AB_hydrolase_fold"/>
</dbReference>
<evidence type="ECO:0000313" key="2">
    <source>
        <dbReference type="EMBL" id="RVT96461.1"/>
    </source>
</evidence>
<dbReference type="EMBL" id="SACK01000017">
    <property type="protein sequence ID" value="RVT96461.1"/>
    <property type="molecule type" value="Genomic_DNA"/>
</dbReference>
<dbReference type="Proteomes" id="UP000282759">
    <property type="component" value="Unassembled WGS sequence"/>
</dbReference>
<dbReference type="PANTHER" id="PTHR43798:SF33">
    <property type="entry name" value="HYDROLASE, PUTATIVE (AFU_ORTHOLOGUE AFUA_2G14860)-RELATED"/>
    <property type="match status" value="1"/>
</dbReference>
<protein>
    <submittedName>
        <fullName evidence="2">Alpha/beta hydrolase</fullName>
    </submittedName>
</protein>
<keyword evidence="3" id="KW-1185">Reference proteome</keyword>
<dbReference type="Gene3D" id="3.40.50.1820">
    <property type="entry name" value="alpha/beta hydrolase"/>
    <property type="match status" value="1"/>
</dbReference>
<comment type="caution">
    <text evidence="2">The sequence shown here is derived from an EMBL/GenBank/DDBJ whole genome shotgun (WGS) entry which is preliminary data.</text>
</comment>
<organism evidence="2 3">
    <name type="scientific">Mucilaginibacter limnophilus</name>
    <dbReference type="NCBI Taxonomy" id="1932778"/>
    <lineage>
        <taxon>Bacteria</taxon>
        <taxon>Pseudomonadati</taxon>
        <taxon>Bacteroidota</taxon>
        <taxon>Sphingobacteriia</taxon>
        <taxon>Sphingobacteriales</taxon>
        <taxon>Sphingobacteriaceae</taxon>
        <taxon>Mucilaginibacter</taxon>
    </lineage>
</organism>